<dbReference type="GeneID" id="36301096"/>
<name>A0A1H1NPB3_9MICO</name>
<proteinExistence type="predicted"/>
<reference evidence="1 2" key="1">
    <citation type="submission" date="2016-10" db="EMBL/GenBank/DDBJ databases">
        <authorList>
            <person name="de Groot N.N."/>
        </authorList>
    </citation>
    <scope>NUCLEOTIDE SEQUENCE [LARGE SCALE GENOMIC DNA]</scope>
    <source>
        <strain evidence="1 2">DSM 15019</strain>
    </source>
</reference>
<sequence>MTTLPDITLMPVRHLLQLEASVVHELRRRDLVRTNNKPLGDIAEHVVWLARGGVLEPNSTKSHDITTAAGSRIQVKAMANRAAGPGARFSPFRSAGYDTAVFLVFGAEFDIVEAIEVEAALIEERVRFVTHVAGRQPSLAQVRTLGNDVTAEMQSAYERIDGQPLAARDSVLSRKAGDAADLAEVRRQTP</sequence>
<evidence type="ECO:0000313" key="1">
    <source>
        <dbReference type="EMBL" id="SDS00545.1"/>
    </source>
</evidence>
<dbReference type="Proteomes" id="UP000182126">
    <property type="component" value="Chromosome I"/>
</dbReference>
<dbReference type="EMBL" id="LT629770">
    <property type="protein sequence ID" value="SDS00545.1"/>
    <property type="molecule type" value="Genomic_DNA"/>
</dbReference>
<dbReference type="RefSeq" id="WP_157547006.1">
    <property type="nucleotide sequence ID" value="NZ_LT629770.1"/>
</dbReference>
<dbReference type="AlphaFoldDB" id="A0A1H1NPB3"/>
<organism evidence="1 2">
    <name type="scientific">Microbacterium paraoxydans</name>
    <dbReference type="NCBI Taxonomy" id="199592"/>
    <lineage>
        <taxon>Bacteria</taxon>
        <taxon>Bacillati</taxon>
        <taxon>Actinomycetota</taxon>
        <taxon>Actinomycetes</taxon>
        <taxon>Micrococcales</taxon>
        <taxon>Microbacteriaceae</taxon>
        <taxon>Microbacterium</taxon>
    </lineage>
</organism>
<accession>A0A1H1NPB3</accession>
<evidence type="ECO:0000313" key="2">
    <source>
        <dbReference type="Proteomes" id="UP000182126"/>
    </source>
</evidence>
<protein>
    <submittedName>
        <fullName evidence="1">Uncharacterized protein</fullName>
    </submittedName>
</protein>
<gene>
    <name evidence="1" type="ORF">SAMN04489809_0866</name>
</gene>